<comment type="similarity">
    <text evidence="1">Belongs to the AHA1 family.</text>
</comment>
<keyword evidence="4" id="KW-1185">Reference proteome</keyword>
<dbReference type="InterPro" id="IPR023393">
    <property type="entry name" value="START-like_dom_sf"/>
</dbReference>
<accession>A0ABQ0RPG7</accession>
<dbReference type="Gene3D" id="3.30.530.20">
    <property type="match status" value="1"/>
</dbReference>
<dbReference type="InterPro" id="IPR013538">
    <property type="entry name" value="ASHA1/2-like_C"/>
</dbReference>
<name>A0ABQ0RPG7_GLUNI</name>
<gene>
    <name evidence="3" type="ORF">ANI01nite_29010</name>
</gene>
<dbReference type="Proteomes" id="UP000316242">
    <property type="component" value="Unassembled WGS sequence"/>
</dbReference>
<dbReference type="Pfam" id="PF08327">
    <property type="entry name" value="AHSA1"/>
    <property type="match status" value="1"/>
</dbReference>
<dbReference type="EMBL" id="BJNE01000017">
    <property type="protein sequence ID" value="GEC13698.1"/>
    <property type="molecule type" value="Genomic_DNA"/>
</dbReference>
<evidence type="ECO:0000256" key="1">
    <source>
        <dbReference type="ARBA" id="ARBA00006817"/>
    </source>
</evidence>
<feature type="domain" description="Activator of Hsp90 ATPase homologue 1/2-like C-terminal" evidence="2">
    <location>
        <begin position="24"/>
        <end position="137"/>
    </location>
</feature>
<reference evidence="3 4" key="1">
    <citation type="submission" date="2019-06" db="EMBL/GenBank/DDBJ databases">
        <title>Whole genome shotgun sequence of Glutamicibacter nicotianae NBRC 14234.</title>
        <authorList>
            <person name="Hosoyama A."/>
            <person name="Uohara A."/>
            <person name="Ohji S."/>
            <person name="Ichikawa N."/>
        </authorList>
    </citation>
    <scope>NUCLEOTIDE SEQUENCE [LARGE SCALE GENOMIC DNA]</scope>
    <source>
        <strain evidence="3 4">NBRC 14234</strain>
    </source>
</reference>
<organism evidence="3 4">
    <name type="scientific">Glutamicibacter nicotianae</name>
    <name type="common">Arthrobacter nicotianae</name>
    <dbReference type="NCBI Taxonomy" id="37929"/>
    <lineage>
        <taxon>Bacteria</taxon>
        <taxon>Bacillati</taxon>
        <taxon>Actinomycetota</taxon>
        <taxon>Actinomycetes</taxon>
        <taxon>Micrococcales</taxon>
        <taxon>Micrococcaceae</taxon>
        <taxon>Glutamicibacter</taxon>
    </lineage>
</organism>
<dbReference type="SUPFAM" id="SSF55961">
    <property type="entry name" value="Bet v1-like"/>
    <property type="match status" value="1"/>
</dbReference>
<evidence type="ECO:0000259" key="2">
    <source>
        <dbReference type="Pfam" id="PF08327"/>
    </source>
</evidence>
<evidence type="ECO:0000313" key="3">
    <source>
        <dbReference type="EMBL" id="GEC13698.1"/>
    </source>
</evidence>
<proteinExistence type="inferred from homology"/>
<comment type="caution">
    <text evidence="3">The sequence shown here is derived from an EMBL/GenBank/DDBJ whole genome shotgun (WGS) entry which is preliminary data.</text>
</comment>
<sequence>MSATPTGNRTAHGALELRRVFTESPGRIWRYLADSEYLALWFGSWHGDPKSGAVEVVLLAEEEAPAERVEILQCDPRTRQLQVRTGTGDSGWQLELKVEASGQGSCLVFQMPGLDPQQAGSIGPGWEFYLDRLAAAVDGTDVASVVFEPDYYPALSEYYEKLFRS</sequence>
<dbReference type="RefSeq" id="WP_141358796.1">
    <property type="nucleotide sequence ID" value="NZ_BAAAWM010000001.1"/>
</dbReference>
<evidence type="ECO:0000313" key="4">
    <source>
        <dbReference type="Proteomes" id="UP000316242"/>
    </source>
</evidence>
<protein>
    <recommendedName>
        <fullName evidence="2">Activator of Hsp90 ATPase homologue 1/2-like C-terminal domain-containing protein</fullName>
    </recommendedName>
</protein>